<protein>
    <submittedName>
        <fullName evidence="2">Uncharacterized protein</fullName>
    </submittedName>
</protein>
<dbReference type="STRING" id="135208.A0A4Y9ZVZ2"/>
<name>A0A4Y9ZVZ2_9AGAM</name>
<dbReference type="Pfam" id="PF02992">
    <property type="entry name" value="Transposase_21"/>
    <property type="match status" value="1"/>
</dbReference>
<proteinExistence type="predicted"/>
<evidence type="ECO:0000313" key="2">
    <source>
        <dbReference type="EMBL" id="TFY78227.1"/>
    </source>
</evidence>
<dbReference type="PANTHER" id="PTHR46579:SF1">
    <property type="entry name" value="F5_8 TYPE C DOMAIN-CONTAINING PROTEIN"/>
    <property type="match status" value="1"/>
</dbReference>
<dbReference type="PANTHER" id="PTHR46579">
    <property type="entry name" value="F5/8 TYPE C DOMAIN-CONTAINING PROTEIN-RELATED"/>
    <property type="match status" value="1"/>
</dbReference>
<dbReference type="EMBL" id="SFCI01000724">
    <property type="protein sequence ID" value="TFY78227.1"/>
    <property type="molecule type" value="Genomic_DNA"/>
</dbReference>
<dbReference type="AlphaFoldDB" id="A0A4Y9ZVZ2"/>
<feature type="region of interest" description="Disordered" evidence="1">
    <location>
        <begin position="114"/>
        <end position="145"/>
    </location>
</feature>
<dbReference type="OrthoDB" id="3248986at2759"/>
<evidence type="ECO:0000256" key="1">
    <source>
        <dbReference type="SAM" id="MobiDB-lite"/>
    </source>
</evidence>
<keyword evidence="3" id="KW-1185">Reference proteome</keyword>
<dbReference type="InterPro" id="IPR004242">
    <property type="entry name" value="Transposase_21"/>
</dbReference>
<sequence>MGDATHFIDNTLLGDDILLGDITLSIDSDAPFFDDLDAPFFEDAPLLDDMPFFNRATFFDGASDDDTPHASTLDDWDYRVLELELFDAEASPIISPRSASPAFSIAFSMDDELDGTRPDSPLATPPPLSDEEEDSDDEVEAADLDNDPLFRTREELFDELDAADDPADEDPLDLDELPPAFLESPLIRNTYIIAFLQAVYHGAMNQSVQLYLESQYELFLSVERQTGAEVAGLATMARTLRTVERRLRLDPDAYIVYHFVCNVCWFRHHPSELSELDSPSCTQPDCPGELYTTKHLHSGRLKRTPVKLLPMTPVIPMIQHFLLRPGKYDEFQHWRKPGDEPGPMPPMHEPADGMDAFADVHMRLNDVTDGWGWRSICAGLERRRGGKWGVEDVDVHEINQRFVALPCGLVFMINIDWFSPTKRSRKYSTGAVYISICNNPRQKRFHPTETILACVIPGPTEPSLEQLNYVLEPCIRDIRKMYNGVYLRVHSELEPQPVHGYLYINASDLPASRKIAGLRGHTSKKFMCPLCYQTLSSLTCADCFDPNKLRYRDDWRYLKYAFLARNADPDRREEIATKCGVRWSILDTLPGWMPARDSPIDFMHAIFLIEIKHFVQDVVVKGGLLLPRSREDKPHVKFEELLSAIWWPSTVGRVSKTISGTSKADQWRNVGTVLPVLLYAAWQIDGEIPDADVPELRCSTKAGEAQTRTEELLDERRREYLGQQHDTIAEDFDESRTRTMDRNYRRHYDNVLELCTSIRIWTSRSISPYEIQRARECHSRACGEWANMDCHLTPYEHLLVHGPGSLLRIGPVYAWWLFGPEHNNGRLVKVLTNGHTGGELEGTLMRSWVKRTLLHDLVQNLSSIPTKTEDDLVILKRLQDYVDGRGKERTRGTLLDMMLPQAASESDDASDWGDAEPFFASDVRSFSHVFVNGTRVGAARSHRGIGTSFAFMDDRVPVRVQSIFKATHQRQDPTLPDLSASFAIVERFVSSPDIPAMPWDVRTMDLGISTWLADIYRTPEIVALKRFSGQFAIAKITAVGDIPLSVVISLDHAGQEPDLIHFDDNLLVHDEAGEA</sequence>
<dbReference type="Proteomes" id="UP000298061">
    <property type="component" value="Unassembled WGS sequence"/>
</dbReference>
<comment type="caution">
    <text evidence="2">The sequence shown here is derived from an EMBL/GenBank/DDBJ whole genome shotgun (WGS) entry which is preliminary data.</text>
</comment>
<feature type="compositionally biased region" description="Acidic residues" evidence="1">
    <location>
        <begin position="129"/>
        <end position="145"/>
    </location>
</feature>
<gene>
    <name evidence="2" type="ORF">EWM64_g5784</name>
</gene>
<organism evidence="2 3">
    <name type="scientific">Hericium alpestre</name>
    <dbReference type="NCBI Taxonomy" id="135208"/>
    <lineage>
        <taxon>Eukaryota</taxon>
        <taxon>Fungi</taxon>
        <taxon>Dikarya</taxon>
        <taxon>Basidiomycota</taxon>
        <taxon>Agaricomycotina</taxon>
        <taxon>Agaricomycetes</taxon>
        <taxon>Russulales</taxon>
        <taxon>Hericiaceae</taxon>
        <taxon>Hericium</taxon>
    </lineage>
</organism>
<accession>A0A4Y9ZVZ2</accession>
<reference evidence="2 3" key="1">
    <citation type="submission" date="2019-02" db="EMBL/GenBank/DDBJ databases">
        <title>Genome sequencing of the rare red list fungi Hericium alpestre (H. flagellum).</title>
        <authorList>
            <person name="Buettner E."/>
            <person name="Kellner H."/>
        </authorList>
    </citation>
    <scope>NUCLEOTIDE SEQUENCE [LARGE SCALE GENOMIC DNA]</scope>
    <source>
        <strain evidence="2 3">DSM 108284</strain>
    </source>
</reference>
<evidence type="ECO:0000313" key="3">
    <source>
        <dbReference type="Proteomes" id="UP000298061"/>
    </source>
</evidence>